<dbReference type="Gramene" id="ONK75767">
    <property type="protein sequence ID" value="ONK75767"/>
    <property type="gene ID" value="A4U43_C03F20320"/>
</dbReference>
<dbReference type="Proteomes" id="UP000243459">
    <property type="component" value="Chromosome 3"/>
</dbReference>
<feature type="compositionally biased region" description="Basic residues" evidence="1">
    <location>
        <begin position="105"/>
        <end position="118"/>
    </location>
</feature>
<name>A0A5P1FEE9_ASPOF</name>
<protein>
    <submittedName>
        <fullName evidence="2">Uncharacterized protein</fullName>
    </submittedName>
</protein>
<evidence type="ECO:0000313" key="2">
    <source>
        <dbReference type="EMBL" id="ONK75767.1"/>
    </source>
</evidence>
<sequence>MCAAPSRSPPALRPCTSTRPSPPDRQRVENSGSTARATARAKRIARSIADPVASRVEHRPEDPSALAPTRGFGGGGCGGWGLGRSRHWPTTPGIGPGHSSLSGRPARRPACRRSIRRRRRNRRLLGAGGFVSSSSMSERVLLCPEGYNVSEFGESGVEFR</sequence>
<evidence type="ECO:0000256" key="1">
    <source>
        <dbReference type="SAM" id="MobiDB-lite"/>
    </source>
</evidence>
<reference evidence="3" key="1">
    <citation type="journal article" date="2017" name="Nat. Commun.">
        <title>The asparagus genome sheds light on the origin and evolution of a young Y chromosome.</title>
        <authorList>
            <person name="Harkess A."/>
            <person name="Zhou J."/>
            <person name="Xu C."/>
            <person name="Bowers J.E."/>
            <person name="Van der Hulst R."/>
            <person name="Ayyampalayam S."/>
            <person name="Mercati F."/>
            <person name="Riccardi P."/>
            <person name="McKain M.R."/>
            <person name="Kakrana A."/>
            <person name="Tang H."/>
            <person name="Ray J."/>
            <person name="Groenendijk J."/>
            <person name="Arikit S."/>
            <person name="Mathioni S.M."/>
            <person name="Nakano M."/>
            <person name="Shan H."/>
            <person name="Telgmann-Rauber A."/>
            <person name="Kanno A."/>
            <person name="Yue Z."/>
            <person name="Chen H."/>
            <person name="Li W."/>
            <person name="Chen Y."/>
            <person name="Xu X."/>
            <person name="Zhang Y."/>
            <person name="Luo S."/>
            <person name="Chen H."/>
            <person name="Gao J."/>
            <person name="Mao Z."/>
            <person name="Pires J.C."/>
            <person name="Luo M."/>
            <person name="Kudrna D."/>
            <person name="Wing R.A."/>
            <person name="Meyers B.C."/>
            <person name="Yi K."/>
            <person name="Kong H."/>
            <person name="Lavrijsen P."/>
            <person name="Sunseri F."/>
            <person name="Falavigna A."/>
            <person name="Ye Y."/>
            <person name="Leebens-Mack J.H."/>
            <person name="Chen G."/>
        </authorList>
    </citation>
    <scope>NUCLEOTIDE SEQUENCE [LARGE SCALE GENOMIC DNA]</scope>
    <source>
        <strain evidence="3">cv. DH0086</strain>
    </source>
</reference>
<gene>
    <name evidence="2" type="ORF">A4U43_C03F20320</name>
</gene>
<proteinExistence type="predicted"/>
<organism evidence="2 3">
    <name type="scientific">Asparagus officinalis</name>
    <name type="common">Garden asparagus</name>
    <dbReference type="NCBI Taxonomy" id="4686"/>
    <lineage>
        <taxon>Eukaryota</taxon>
        <taxon>Viridiplantae</taxon>
        <taxon>Streptophyta</taxon>
        <taxon>Embryophyta</taxon>
        <taxon>Tracheophyta</taxon>
        <taxon>Spermatophyta</taxon>
        <taxon>Magnoliopsida</taxon>
        <taxon>Liliopsida</taxon>
        <taxon>Asparagales</taxon>
        <taxon>Asparagaceae</taxon>
        <taxon>Asparagoideae</taxon>
        <taxon>Asparagus</taxon>
    </lineage>
</organism>
<feature type="region of interest" description="Disordered" evidence="1">
    <location>
        <begin position="1"/>
        <end position="118"/>
    </location>
</feature>
<keyword evidence="3" id="KW-1185">Reference proteome</keyword>
<feature type="compositionally biased region" description="Gly residues" evidence="1">
    <location>
        <begin position="71"/>
        <end position="82"/>
    </location>
</feature>
<accession>A0A5P1FEE9</accession>
<dbReference type="EMBL" id="CM007383">
    <property type="protein sequence ID" value="ONK75767.1"/>
    <property type="molecule type" value="Genomic_DNA"/>
</dbReference>
<evidence type="ECO:0000313" key="3">
    <source>
        <dbReference type="Proteomes" id="UP000243459"/>
    </source>
</evidence>
<dbReference type="AlphaFoldDB" id="A0A5P1FEE9"/>